<dbReference type="GO" id="GO:0006650">
    <property type="term" value="P:glycerophospholipid metabolic process"/>
    <property type="evidence" value="ECO:0007669"/>
    <property type="project" value="UniProtKB-UniRule"/>
</dbReference>
<feature type="binding site" evidence="3">
    <location>
        <position position="393"/>
    </location>
    <ligand>
        <name>sn-glycerol 3-phosphate</name>
        <dbReference type="ChEBI" id="CHEBI:57597"/>
    </ligand>
</feature>
<dbReference type="GO" id="GO:0051287">
    <property type="term" value="F:NAD binding"/>
    <property type="evidence" value="ECO:0007669"/>
    <property type="project" value="InterPro"/>
</dbReference>
<dbReference type="InterPro" id="IPR011128">
    <property type="entry name" value="G3P_DH_NAD-dep_N"/>
</dbReference>
<dbReference type="InterPro" id="IPR006109">
    <property type="entry name" value="G3P_DH_NAD-dep_C"/>
</dbReference>
<comment type="subcellular location">
    <subcellularLocation>
        <location evidence="3">Cytoplasm</location>
    </subcellularLocation>
</comment>
<dbReference type="GO" id="GO:0005829">
    <property type="term" value="C:cytosol"/>
    <property type="evidence" value="ECO:0007669"/>
    <property type="project" value="TreeGrafter"/>
</dbReference>
<evidence type="ECO:0000259" key="6">
    <source>
        <dbReference type="Pfam" id="PF07479"/>
    </source>
</evidence>
<feature type="binding site" evidence="3">
    <location>
        <position position="392"/>
    </location>
    <ligand>
        <name>NADPH</name>
        <dbReference type="ChEBI" id="CHEBI:57783"/>
    </ligand>
</feature>
<feature type="active site" description="Proton acceptor" evidence="3">
    <location>
        <position position="326"/>
    </location>
</feature>
<dbReference type="SUPFAM" id="SSF48179">
    <property type="entry name" value="6-phosphogluconate dehydrogenase C-terminal domain-like"/>
    <property type="match status" value="1"/>
</dbReference>
<evidence type="ECO:0000259" key="5">
    <source>
        <dbReference type="Pfam" id="PF01210"/>
    </source>
</evidence>
<dbReference type="GO" id="GO:0005975">
    <property type="term" value="P:carbohydrate metabolic process"/>
    <property type="evidence" value="ECO:0007669"/>
    <property type="project" value="InterPro"/>
</dbReference>
<gene>
    <name evidence="3 7" type="primary">gpsA</name>
</gene>
<feature type="binding site" evidence="3">
    <location>
        <position position="236"/>
    </location>
    <ligand>
        <name>sn-glycerol 3-phosphate</name>
        <dbReference type="ChEBI" id="CHEBI:57597"/>
    </ligand>
</feature>
<reference evidence="7" key="1">
    <citation type="journal article" date="2014" name="Genome Biol. Evol.">
        <title>Pangenome evidence for extensive interdomain horizontal transfer affecting lineage core and shell genes in uncultured planktonic thaumarchaeota and euryarchaeota.</title>
        <authorList>
            <person name="Deschamps P."/>
            <person name="Zivanovic Y."/>
            <person name="Moreira D."/>
            <person name="Rodriguez-Valera F."/>
            <person name="Lopez-Garcia P."/>
        </authorList>
    </citation>
    <scope>NUCLEOTIDE SEQUENCE</scope>
</reference>
<feature type="binding site" evidence="3">
    <location>
        <position position="180"/>
    </location>
    <ligand>
        <name>NADPH</name>
        <dbReference type="ChEBI" id="CHEBI:57783"/>
    </ligand>
</feature>
<dbReference type="AlphaFoldDB" id="A0A075HR33"/>
<dbReference type="UniPathway" id="UPA00940"/>
<dbReference type="HAMAP" id="MF_00394">
    <property type="entry name" value="NAD_Glyc3P_dehydrog"/>
    <property type="match status" value="1"/>
</dbReference>
<feature type="binding site" evidence="3">
    <location>
        <position position="392"/>
    </location>
    <ligand>
        <name>sn-glycerol 3-phosphate</name>
        <dbReference type="ChEBI" id="CHEBI:57597"/>
    </ligand>
</feature>
<feature type="domain" description="Glycerol-3-phosphate dehydrogenase NAD-dependent N-terminal" evidence="5">
    <location>
        <begin position="135"/>
        <end position="295"/>
    </location>
</feature>
<feature type="binding site" evidence="3">
    <location>
        <position position="326"/>
    </location>
    <ligand>
        <name>sn-glycerol 3-phosphate</name>
        <dbReference type="ChEBI" id="CHEBI:57597"/>
    </ligand>
</feature>
<proteinExistence type="inferred from homology"/>
<dbReference type="EMBL" id="KF901106">
    <property type="protein sequence ID" value="AIF18289.1"/>
    <property type="molecule type" value="Genomic_DNA"/>
</dbReference>
<dbReference type="InterPro" id="IPR013328">
    <property type="entry name" value="6PGD_dom2"/>
</dbReference>
<dbReference type="Gene3D" id="3.40.50.720">
    <property type="entry name" value="NAD(P)-binding Rossmann-like Domain"/>
    <property type="match status" value="1"/>
</dbReference>
<evidence type="ECO:0000256" key="1">
    <source>
        <dbReference type="ARBA" id="ARBA00011009"/>
    </source>
</evidence>
<evidence type="ECO:0000313" key="7">
    <source>
        <dbReference type="EMBL" id="AIF18289.1"/>
    </source>
</evidence>
<evidence type="ECO:0000256" key="2">
    <source>
        <dbReference type="ARBA" id="ARBA00023002"/>
    </source>
</evidence>
<evidence type="ECO:0000256" key="4">
    <source>
        <dbReference type="RuleBase" id="RU000437"/>
    </source>
</evidence>
<feature type="binding site" evidence="3">
    <location>
        <position position="381"/>
    </location>
    <ligand>
        <name>sn-glycerol 3-phosphate</name>
        <dbReference type="ChEBI" id="CHEBI:57597"/>
    </ligand>
</feature>
<dbReference type="NCBIfam" id="NF000942">
    <property type="entry name" value="PRK00094.1-4"/>
    <property type="match status" value="1"/>
</dbReference>
<dbReference type="GO" id="GO:0046168">
    <property type="term" value="P:glycerol-3-phosphate catabolic process"/>
    <property type="evidence" value="ECO:0007669"/>
    <property type="project" value="InterPro"/>
</dbReference>
<dbReference type="GO" id="GO:0046167">
    <property type="term" value="P:glycerol-3-phosphate biosynthetic process"/>
    <property type="evidence" value="ECO:0007669"/>
    <property type="project" value="UniProtKB-UniRule"/>
</dbReference>
<dbReference type="PANTHER" id="PTHR11728">
    <property type="entry name" value="GLYCEROL-3-PHOSPHATE DEHYDROGENASE"/>
    <property type="match status" value="1"/>
</dbReference>
<feature type="domain" description="Glycerol-3-phosphate dehydrogenase NAD-dependent C-terminal" evidence="6">
    <location>
        <begin position="315"/>
        <end position="457"/>
    </location>
</feature>
<dbReference type="Pfam" id="PF07479">
    <property type="entry name" value="NAD_Gly3P_dh_C"/>
    <property type="match status" value="1"/>
</dbReference>
<dbReference type="SUPFAM" id="SSF51735">
    <property type="entry name" value="NAD(P)-binding Rossmann-fold domains"/>
    <property type="match status" value="1"/>
</dbReference>
<keyword evidence="3" id="KW-0547">Nucleotide-binding</keyword>
<feature type="binding site" evidence="3">
    <location>
        <position position="273"/>
    </location>
    <ligand>
        <name>sn-glycerol 3-phosphate</name>
        <dbReference type="ChEBI" id="CHEBI:57597"/>
    </ligand>
</feature>
<dbReference type="PRINTS" id="PR00077">
    <property type="entry name" value="GPDHDRGNASE"/>
</dbReference>
<dbReference type="InterPro" id="IPR006168">
    <property type="entry name" value="G3P_DH_NAD-dep"/>
</dbReference>
<feature type="binding site" evidence="3">
    <location>
        <position position="418"/>
    </location>
    <ligand>
        <name>NADPH</name>
        <dbReference type="ChEBI" id="CHEBI:57783"/>
    </ligand>
</feature>
<name>A0A075HR33_9EURY</name>
<dbReference type="InterPro" id="IPR036291">
    <property type="entry name" value="NAD(P)-bd_dom_sf"/>
</dbReference>
<dbReference type="Pfam" id="PF01210">
    <property type="entry name" value="NAD_Gly3P_dh_N"/>
    <property type="match status" value="1"/>
</dbReference>
<feature type="binding site" evidence="3">
    <location>
        <position position="275"/>
    </location>
    <ligand>
        <name>NADPH</name>
        <dbReference type="ChEBI" id="CHEBI:57783"/>
    </ligand>
</feature>
<dbReference type="InterPro" id="IPR008927">
    <property type="entry name" value="6-PGluconate_DH-like_C_sf"/>
</dbReference>
<comment type="similarity">
    <text evidence="1 3 4">Belongs to the NAD-dependent glycerol-3-phosphate dehydrogenase family.</text>
</comment>
<feature type="binding site" evidence="3">
    <location>
        <position position="391"/>
    </location>
    <ligand>
        <name>sn-glycerol 3-phosphate</name>
        <dbReference type="ChEBI" id="CHEBI:57597"/>
    </ligand>
</feature>
<dbReference type="GO" id="GO:0141153">
    <property type="term" value="F:glycerol-3-phosphate dehydrogenase (NADP+) activity"/>
    <property type="evidence" value="ECO:0007669"/>
    <property type="project" value="RHEA"/>
</dbReference>
<dbReference type="PANTHER" id="PTHR11728:SF1">
    <property type="entry name" value="GLYCEROL-3-PHOSPHATE DEHYDROGENASE [NAD(+)] 2, CHLOROPLASTIC"/>
    <property type="match status" value="1"/>
</dbReference>
<accession>A0A075HR33</accession>
<protein>
    <recommendedName>
        <fullName evidence="3">Glycerol-3-phosphate dehydrogenase [NAD(P)+]</fullName>
        <ecNumber evidence="3">1.1.1.94</ecNumber>
    </recommendedName>
    <alternativeName>
        <fullName evidence="3">NAD(P)(+)-dependent glycerol-3-phosphate dehydrogenase</fullName>
    </alternativeName>
    <alternativeName>
        <fullName evidence="3">NAD(P)H-dependent dihydroxyacetone-phosphate reductase</fullName>
    </alternativeName>
</protein>
<dbReference type="Gene3D" id="1.10.1040.10">
    <property type="entry name" value="N-(1-d-carboxylethyl)-l-norvaline Dehydrogenase, domain 2"/>
    <property type="match status" value="1"/>
</dbReference>
<comment type="catalytic activity">
    <reaction evidence="3">
        <text>sn-glycerol 3-phosphate + NAD(+) = dihydroxyacetone phosphate + NADH + H(+)</text>
        <dbReference type="Rhea" id="RHEA:11092"/>
        <dbReference type="ChEBI" id="CHEBI:15378"/>
        <dbReference type="ChEBI" id="CHEBI:57540"/>
        <dbReference type="ChEBI" id="CHEBI:57597"/>
        <dbReference type="ChEBI" id="CHEBI:57642"/>
        <dbReference type="ChEBI" id="CHEBI:57945"/>
        <dbReference type="EC" id="1.1.1.94"/>
    </reaction>
</comment>
<dbReference type="EC" id="1.1.1.94" evidence="3"/>
<keyword evidence="2 3" id="KW-0560">Oxidoreductase</keyword>
<keyword evidence="3" id="KW-0521">NADP</keyword>
<organism evidence="7">
    <name type="scientific">uncultured marine group II/III euryarchaeote KM3_82_C12</name>
    <dbReference type="NCBI Taxonomy" id="1456518"/>
    <lineage>
        <taxon>Archaea</taxon>
        <taxon>Methanobacteriati</taxon>
        <taxon>Methanobacteriota</taxon>
        <taxon>environmental samples</taxon>
    </lineage>
</organism>
<keyword evidence="3" id="KW-0963">Cytoplasm</keyword>
<feature type="binding site" evidence="3">
    <location>
        <position position="271"/>
    </location>
    <ligand>
        <name>sn-glycerol 3-phosphate</name>
        <dbReference type="ChEBI" id="CHEBI:57597"/>
    </ligand>
</feature>
<comment type="catalytic activity">
    <reaction evidence="3">
        <text>sn-glycerol 3-phosphate + NADP(+) = dihydroxyacetone phosphate + NADPH + H(+)</text>
        <dbReference type="Rhea" id="RHEA:11096"/>
        <dbReference type="ChEBI" id="CHEBI:15378"/>
        <dbReference type="ChEBI" id="CHEBI:57597"/>
        <dbReference type="ChEBI" id="CHEBI:57642"/>
        <dbReference type="ChEBI" id="CHEBI:57783"/>
        <dbReference type="ChEBI" id="CHEBI:58349"/>
        <dbReference type="EC" id="1.1.1.94"/>
    </reaction>
</comment>
<comment type="caution">
    <text evidence="3">Lacks conserved residue(s) required for the propagation of feature annotation.</text>
</comment>
<feature type="binding site" evidence="3">
    <location>
        <position position="143"/>
    </location>
    <ligand>
        <name>NADPH</name>
        <dbReference type="ChEBI" id="CHEBI:57783"/>
    </ligand>
</feature>
<comment type="function">
    <text evidence="3">Catalyzes the reduction of the glycolytic intermediate dihydroxyacetone phosphate (DHAP) to sn-glycerol 3-phosphate (G3P).</text>
</comment>
<keyword evidence="3 4" id="KW-0520">NAD</keyword>
<sequence>MEEGTSGKCSAARRKRWCRGQDSNLRSTTHSDLNAAPLTAREPLLGVSTDFRHISEWRRLSRGLRLKSIVVQGVGFEPTKHYALGPKPSPFDHSGTPALYGARYFPSIRQRLSWSPPHRVITGRSGPMFVNMARIGVVGLGNWGTALGYAWCEDGHNVLGWTIEQEVYESMMTNSENRKYLSGYQIPRMQVTMELSDITSGCEIIVLALPSGVILSVVDDLIPHLRPSHVLIDLAKGLAPSEEGGSGMISDAIERRLQEAGKSNPVVVMTGPTIAPEVARGVMTTALVACHDRSVADRIADRLSTSNLLLKAADDPIGAELWGAYKNTVALACGLVDGLHPEGGDNLKAALVLSGFSEGIMLLEAMGAESGTAFGPAGIGDLYVTSTSPRSRNRTLGEKLGSGLSLEESQGEMHMVAEGVRACRMFNNRARRLGVAVPFIAALEGLLDGDLSVEDAVHRMVDSYEG</sequence>
<dbReference type="NCBIfam" id="NF000940">
    <property type="entry name" value="PRK00094.1-2"/>
    <property type="match status" value="1"/>
</dbReference>
<evidence type="ECO:0000256" key="3">
    <source>
        <dbReference type="HAMAP-Rule" id="MF_00394"/>
    </source>
</evidence>
<feature type="binding site" evidence="3">
    <location>
        <position position="236"/>
    </location>
    <ligand>
        <name>NADPH</name>
        <dbReference type="ChEBI" id="CHEBI:57783"/>
    </ligand>
</feature>
<feature type="binding site" evidence="3">
    <location>
        <position position="416"/>
    </location>
    <ligand>
        <name>NADPH</name>
        <dbReference type="ChEBI" id="CHEBI:57783"/>
    </ligand>
</feature>